<organism evidence="1 2">
    <name type="scientific">Chitinophaga oryzae</name>
    <dbReference type="NCBI Taxonomy" id="2725414"/>
    <lineage>
        <taxon>Bacteria</taxon>
        <taxon>Pseudomonadati</taxon>
        <taxon>Bacteroidota</taxon>
        <taxon>Chitinophagia</taxon>
        <taxon>Chitinophagales</taxon>
        <taxon>Chitinophagaceae</taxon>
        <taxon>Chitinophaga</taxon>
    </lineage>
</organism>
<dbReference type="AlphaFoldDB" id="A0AAE6ZHJ5"/>
<dbReference type="RefSeq" id="WP_168806405.1">
    <property type="nucleotide sequence ID" value="NZ_CP051205.1"/>
</dbReference>
<dbReference type="Proteomes" id="UP000502421">
    <property type="component" value="Chromosome"/>
</dbReference>
<protein>
    <submittedName>
        <fullName evidence="1">Uncharacterized protein</fullName>
    </submittedName>
</protein>
<accession>A0AAE6ZHJ5</accession>
<dbReference type="KEGG" id="coy:HF329_19170"/>
<proteinExistence type="predicted"/>
<sequence length="303" mass="35161">MIPFMPCLRKYGWCLLTTLLLLTHSCQCKKEHVDPPSPPVLPQDTYLVTSIRLNGIPKDSFVYNNRLQLTQRWDYNPSYRQWQNYIAFDYNADGYVKTARYYNENDNTLKSLSQTDSLAWTSGRLMIYSTRYRNLGEEISGYDTTSLQVNAIRQFTLAGSKDTFIFDNGIFGDMVQFKEYSYQQQDISLFITHNYVNVIGGTLVLEGYQYTMTYNSQINPLHRYLSKNPLLLQAVTADLQNNWKGYPYLASEHYVTSIRYEEVNGASTTLPVTYTPFDTSAYAKEQRIGNNTVISYRYKIIKP</sequence>
<name>A0AAE6ZHJ5_9BACT</name>
<evidence type="ECO:0000313" key="2">
    <source>
        <dbReference type="Proteomes" id="UP000502421"/>
    </source>
</evidence>
<dbReference type="EMBL" id="CP051205">
    <property type="protein sequence ID" value="QJB33320.1"/>
    <property type="molecule type" value="Genomic_DNA"/>
</dbReference>
<gene>
    <name evidence="1" type="ORF">HF329_19170</name>
</gene>
<reference evidence="2" key="1">
    <citation type="submission" date="2020-04" db="EMBL/GenBank/DDBJ databases">
        <authorList>
            <person name="Kittiwongwattana C."/>
        </authorList>
    </citation>
    <scope>NUCLEOTIDE SEQUENCE [LARGE SCALE GENOMIC DNA]</scope>
    <source>
        <strain evidence="2">1310</strain>
    </source>
</reference>
<evidence type="ECO:0000313" key="1">
    <source>
        <dbReference type="EMBL" id="QJB33320.1"/>
    </source>
</evidence>